<dbReference type="Proteomes" id="UP000426027">
    <property type="component" value="Chromosome"/>
</dbReference>
<accession>A0A6I6G9G7</accession>
<dbReference type="RefSeq" id="WP_157478542.1">
    <property type="nucleotide sequence ID" value="NZ_CP046566.1"/>
</dbReference>
<dbReference type="SUPFAM" id="SSF75169">
    <property type="entry name" value="DsrEFH-like"/>
    <property type="match status" value="1"/>
</dbReference>
<evidence type="ECO:0000313" key="2">
    <source>
        <dbReference type="Proteomes" id="UP000426027"/>
    </source>
</evidence>
<keyword evidence="2" id="KW-1185">Reference proteome</keyword>
<dbReference type="InterPro" id="IPR003787">
    <property type="entry name" value="Sulphur_relay_DsrE/F-like"/>
</dbReference>
<name>A0A6I6G9G7_9BACT</name>
<reference evidence="1 2" key="1">
    <citation type="submission" date="2019-11" db="EMBL/GenBank/DDBJ databases">
        <authorList>
            <person name="Im W.T."/>
        </authorList>
    </citation>
    <scope>NUCLEOTIDE SEQUENCE [LARGE SCALE GENOMIC DNA]</scope>
    <source>
        <strain evidence="1 2">SB-02</strain>
    </source>
</reference>
<dbReference type="EMBL" id="CP046566">
    <property type="protein sequence ID" value="QGW28183.1"/>
    <property type="molecule type" value="Genomic_DNA"/>
</dbReference>
<dbReference type="InterPro" id="IPR027396">
    <property type="entry name" value="DsrEFH-like"/>
</dbReference>
<organism evidence="1 2">
    <name type="scientific">Phnomibacter ginsenosidimutans</name>
    <dbReference type="NCBI Taxonomy" id="2676868"/>
    <lineage>
        <taxon>Bacteria</taxon>
        <taxon>Pseudomonadati</taxon>
        <taxon>Bacteroidota</taxon>
        <taxon>Chitinophagia</taxon>
        <taxon>Chitinophagales</taxon>
        <taxon>Chitinophagaceae</taxon>
        <taxon>Phnomibacter</taxon>
    </lineage>
</organism>
<gene>
    <name evidence="1" type="ORF">GLV81_08825</name>
</gene>
<proteinExistence type="predicted"/>
<dbReference type="PANTHER" id="PTHR37691">
    <property type="entry name" value="BLR3518 PROTEIN"/>
    <property type="match status" value="1"/>
</dbReference>
<dbReference type="AlphaFoldDB" id="A0A6I6G9G7"/>
<dbReference type="Gene3D" id="3.40.1260.10">
    <property type="entry name" value="DsrEFH-like"/>
    <property type="match status" value="1"/>
</dbReference>
<sequence>MKGILLIATLFFAIENTYAQTSSNPAVPHYGAVFAQVPGLSFTADKNLPYKVVIEIDKSDTSSAEISQSLEVASRFVNLLAIDGISQDQRSIVIIFHNAGSYCIQKNEAYQRKYGRSNPNLQVLEELTKAGVTMMVCGQSTVKRKLLPEELLPQVKIATSYMTAFVTHQLKGYAAMKM</sequence>
<evidence type="ECO:0000313" key="1">
    <source>
        <dbReference type="EMBL" id="QGW28183.1"/>
    </source>
</evidence>
<dbReference type="Pfam" id="PF02635">
    <property type="entry name" value="DsrE"/>
    <property type="match status" value="1"/>
</dbReference>
<dbReference type="PANTHER" id="PTHR37691:SF1">
    <property type="entry name" value="BLR3518 PROTEIN"/>
    <property type="match status" value="1"/>
</dbReference>
<protein>
    <submittedName>
        <fullName evidence="1">Uncharacterized protein</fullName>
    </submittedName>
</protein>
<dbReference type="KEGG" id="fls:GLV81_08825"/>